<proteinExistence type="predicted"/>
<name>A0ABZ2K790_9BACT</name>
<reference evidence="5 6" key="1">
    <citation type="submission" date="2021-12" db="EMBL/GenBank/DDBJ databases">
        <title>Discovery of the Pendulisporaceae a myxobacterial family with distinct sporulation behavior and unique specialized metabolism.</title>
        <authorList>
            <person name="Garcia R."/>
            <person name="Popoff A."/>
            <person name="Bader C.D."/>
            <person name="Loehr J."/>
            <person name="Walesch S."/>
            <person name="Walt C."/>
            <person name="Boldt J."/>
            <person name="Bunk B."/>
            <person name="Haeckl F.J.F.P.J."/>
            <person name="Gunesch A.P."/>
            <person name="Birkelbach J."/>
            <person name="Nuebel U."/>
            <person name="Pietschmann T."/>
            <person name="Bach T."/>
            <person name="Mueller R."/>
        </authorList>
    </citation>
    <scope>NUCLEOTIDE SEQUENCE [LARGE SCALE GENOMIC DNA]</scope>
    <source>
        <strain evidence="5 6">MSr12523</strain>
    </source>
</reference>
<evidence type="ECO:0000256" key="1">
    <source>
        <dbReference type="ARBA" id="ARBA00022729"/>
    </source>
</evidence>
<dbReference type="EMBL" id="CP089982">
    <property type="protein sequence ID" value="WXA93142.1"/>
    <property type="molecule type" value="Genomic_DNA"/>
</dbReference>
<evidence type="ECO:0000259" key="4">
    <source>
        <dbReference type="Pfam" id="PF13505"/>
    </source>
</evidence>
<dbReference type="RefSeq" id="WP_394843740.1">
    <property type="nucleotide sequence ID" value="NZ_CP089982.1"/>
</dbReference>
<protein>
    <submittedName>
        <fullName evidence="5">Porin family protein</fullName>
    </submittedName>
</protein>
<evidence type="ECO:0000313" key="5">
    <source>
        <dbReference type="EMBL" id="WXA93142.1"/>
    </source>
</evidence>
<dbReference type="Pfam" id="PF13505">
    <property type="entry name" value="OMP_b-brl"/>
    <property type="match status" value="1"/>
</dbReference>
<feature type="signal peptide" evidence="3">
    <location>
        <begin position="1"/>
        <end position="29"/>
    </location>
</feature>
<dbReference type="InterPro" id="IPR027385">
    <property type="entry name" value="Beta-barrel_OMP"/>
</dbReference>
<feature type="chain" id="PRO_5047157139" evidence="3">
    <location>
        <begin position="30"/>
        <end position="321"/>
    </location>
</feature>
<evidence type="ECO:0000256" key="2">
    <source>
        <dbReference type="SAM" id="MobiDB-lite"/>
    </source>
</evidence>
<keyword evidence="1 3" id="KW-0732">Signal</keyword>
<feature type="region of interest" description="Disordered" evidence="2">
    <location>
        <begin position="57"/>
        <end position="77"/>
    </location>
</feature>
<dbReference type="Gene3D" id="2.40.160.20">
    <property type="match status" value="1"/>
</dbReference>
<organism evidence="5 6">
    <name type="scientific">Pendulispora brunnea</name>
    <dbReference type="NCBI Taxonomy" id="2905690"/>
    <lineage>
        <taxon>Bacteria</taxon>
        <taxon>Pseudomonadati</taxon>
        <taxon>Myxococcota</taxon>
        <taxon>Myxococcia</taxon>
        <taxon>Myxococcales</taxon>
        <taxon>Sorangiineae</taxon>
        <taxon>Pendulisporaceae</taxon>
        <taxon>Pendulispora</taxon>
    </lineage>
</organism>
<feature type="domain" description="Outer membrane protein beta-barrel" evidence="4">
    <location>
        <begin position="161"/>
        <end position="276"/>
    </location>
</feature>
<accession>A0ABZ2K790</accession>
<keyword evidence="6" id="KW-1185">Reference proteome</keyword>
<evidence type="ECO:0000313" key="6">
    <source>
        <dbReference type="Proteomes" id="UP001379533"/>
    </source>
</evidence>
<dbReference type="InterPro" id="IPR011250">
    <property type="entry name" value="OMP/PagP_B-barrel"/>
</dbReference>
<gene>
    <name evidence="5" type="ORF">LZC95_42660</name>
</gene>
<dbReference type="Proteomes" id="UP001379533">
    <property type="component" value="Chromosome"/>
</dbReference>
<dbReference type="SUPFAM" id="SSF56925">
    <property type="entry name" value="OMPA-like"/>
    <property type="match status" value="1"/>
</dbReference>
<sequence>MTSNQKAVRTIFLSALGLSLSALSGTALAQQPAPGASSNCPPGSWFCNDAAKANGNAGAAPSNGQLQPLPGTAPAPAAASVEVGAPAPAAAPAAPAAPAPAGTPVAPPVVVYQPAPPPVVVVQGRVDAPPPYQYTPRPNNRLPYNRQEWGLNLRLEGAILGRDKADNSGMGGGGLALRFKPSPYFGIEAGVDFLGGKDYYGDRRGEVNFSVSGLVFVNPRSRVQVYFPLGVDWATASINRDGSRSPGWSDSRYYYFGGHAGVGLEFRVARHFALNLAMIGFIRGRTDAGKERNPEFVEAGTGRTSNTSGGGLFQGGMTIYF</sequence>
<evidence type="ECO:0000256" key="3">
    <source>
        <dbReference type="SAM" id="SignalP"/>
    </source>
</evidence>